<evidence type="ECO:0000256" key="6">
    <source>
        <dbReference type="ARBA" id="ARBA00022989"/>
    </source>
</evidence>
<evidence type="ECO:0000256" key="5">
    <source>
        <dbReference type="ARBA" id="ARBA00022984"/>
    </source>
</evidence>
<keyword evidence="3 10" id="KW-0812">Transmembrane</keyword>
<organism evidence="11 12">
    <name type="scientific">Flagellimonas iocasae</name>
    <dbReference type="NCBI Taxonomy" id="2055905"/>
    <lineage>
        <taxon>Bacteria</taxon>
        <taxon>Pseudomonadati</taxon>
        <taxon>Bacteroidota</taxon>
        <taxon>Flavobacteriia</taxon>
        <taxon>Flavobacteriales</taxon>
        <taxon>Flavobacteriaceae</taxon>
        <taxon>Flagellimonas</taxon>
    </lineage>
</organism>
<proteinExistence type="inferred from homology"/>
<evidence type="ECO:0000256" key="8">
    <source>
        <dbReference type="ARBA" id="ARBA00060041"/>
    </source>
</evidence>
<evidence type="ECO:0000256" key="7">
    <source>
        <dbReference type="ARBA" id="ARBA00023136"/>
    </source>
</evidence>
<dbReference type="Pfam" id="PF03023">
    <property type="entry name" value="MurJ"/>
    <property type="match status" value="1"/>
</dbReference>
<comment type="subcellular location">
    <subcellularLocation>
        <location evidence="1">Cell membrane</location>
        <topology evidence="1">Multi-pass membrane protein</topology>
    </subcellularLocation>
</comment>
<evidence type="ECO:0000313" key="11">
    <source>
        <dbReference type="EMBL" id="MFD2098851.1"/>
    </source>
</evidence>
<keyword evidence="12" id="KW-1185">Reference proteome</keyword>
<dbReference type="Proteomes" id="UP001597342">
    <property type="component" value="Unassembled WGS sequence"/>
</dbReference>
<feature type="transmembrane region" description="Helical" evidence="10">
    <location>
        <begin position="100"/>
        <end position="120"/>
    </location>
</feature>
<evidence type="ECO:0000256" key="3">
    <source>
        <dbReference type="ARBA" id="ARBA00022692"/>
    </source>
</evidence>
<dbReference type="InterPro" id="IPR051050">
    <property type="entry name" value="Lipid_II_flippase_MurJ/MviN"/>
</dbReference>
<keyword evidence="4" id="KW-0133">Cell shape</keyword>
<sequence length="443" mass="48835">MKKLIQKILRGLNNPLVKNILLVGGLTFGVKILGFLKELVTAYHLGLSELIDTFLLALLIPGLVNTVFLGPYKSVFVPNFLIAKEKGENVDEFLTKTLTISIYAGLFFVIITYLVSDVFVEFLFKGHTPGYYQLIKSQLNFLLPCILIWAITSVLNGLLNIHKEFLWSSLSGIFTPIFTIIFLLFFKSIFGNLVLALGMFIGASINLLYLIFICRSKGILKLKFTKGRSASINQMIRQIPAKITSSLINGANEPVDKYFSAQLAIGSVAALNYANKLPAFAIGIFAIAIANVVLPHFSGIAAKSHSMAYKGLKKMAVAVFLASLAIAFVMFISSEFLISLLFERNEFKPEDTQFVFPIQQMFVLQIPFYAVGVIFNQFLTSINKNNFLVISSSISLVLNVVLNIVLIDLMGVSGLALATSIVSFTNTAVLFVYISKLKSALNV</sequence>
<keyword evidence="7 10" id="KW-0472">Membrane</keyword>
<feature type="transmembrane region" description="Helical" evidence="10">
    <location>
        <begin position="141"/>
        <end position="159"/>
    </location>
</feature>
<feature type="transmembrane region" description="Helical" evidence="10">
    <location>
        <begin position="387"/>
        <end position="407"/>
    </location>
</feature>
<feature type="transmembrane region" description="Helical" evidence="10">
    <location>
        <begin position="413"/>
        <end position="434"/>
    </location>
</feature>
<dbReference type="PANTHER" id="PTHR47019:SF1">
    <property type="entry name" value="LIPID II FLIPPASE MURJ"/>
    <property type="match status" value="1"/>
</dbReference>
<dbReference type="PRINTS" id="PR01806">
    <property type="entry name" value="VIRFACTRMVIN"/>
</dbReference>
<evidence type="ECO:0000256" key="1">
    <source>
        <dbReference type="ARBA" id="ARBA00004651"/>
    </source>
</evidence>
<gene>
    <name evidence="11" type="primary">murJ</name>
    <name evidence="11" type="ORF">ACFSJE_03635</name>
</gene>
<keyword evidence="2" id="KW-1003">Cell membrane</keyword>
<evidence type="ECO:0000313" key="12">
    <source>
        <dbReference type="Proteomes" id="UP001597342"/>
    </source>
</evidence>
<comment type="caution">
    <text evidence="11">The sequence shown here is derived from an EMBL/GenBank/DDBJ whole genome shotgun (WGS) entry which is preliminary data.</text>
</comment>
<dbReference type="PANTHER" id="PTHR47019">
    <property type="entry name" value="LIPID II FLIPPASE MURJ"/>
    <property type="match status" value="1"/>
</dbReference>
<feature type="transmembrane region" description="Helical" evidence="10">
    <location>
        <begin position="193"/>
        <end position="213"/>
    </location>
</feature>
<keyword evidence="5" id="KW-0573">Peptidoglycan synthesis</keyword>
<protein>
    <submittedName>
        <fullName evidence="11">Murein biosynthesis integral membrane protein MurJ</fullName>
    </submittedName>
</protein>
<dbReference type="EMBL" id="JBHUHU010000001">
    <property type="protein sequence ID" value="MFD2098851.1"/>
    <property type="molecule type" value="Genomic_DNA"/>
</dbReference>
<dbReference type="InterPro" id="IPR004268">
    <property type="entry name" value="MurJ"/>
</dbReference>
<keyword evidence="6 10" id="KW-1133">Transmembrane helix</keyword>
<feature type="transmembrane region" description="Helical" evidence="10">
    <location>
        <begin position="277"/>
        <end position="294"/>
    </location>
</feature>
<evidence type="ECO:0000256" key="10">
    <source>
        <dbReference type="SAM" id="Phobius"/>
    </source>
</evidence>
<reference evidence="12" key="1">
    <citation type="journal article" date="2019" name="Int. J. Syst. Evol. Microbiol.">
        <title>The Global Catalogue of Microorganisms (GCM) 10K type strain sequencing project: providing services to taxonomists for standard genome sequencing and annotation.</title>
        <authorList>
            <consortium name="The Broad Institute Genomics Platform"/>
            <consortium name="The Broad Institute Genome Sequencing Center for Infectious Disease"/>
            <person name="Wu L."/>
            <person name="Ma J."/>
        </authorList>
    </citation>
    <scope>NUCLEOTIDE SEQUENCE [LARGE SCALE GENOMIC DNA]</scope>
    <source>
        <strain evidence="12">JCM 3389</strain>
    </source>
</reference>
<evidence type="ECO:0000256" key="9">
    <source>
        <dbReference type="ARBA" id="ARBA00061532"/>
    </source>
</evidence>
<accession>A0ABW4XTC6</accession>
<feature type="transmembrane region" description="Helical" evidence="10">
    <location>
        <begin position="20"/>
        <end position="40"/>
    </location>
</feature>
<evidence type="ECO:0000256" key="2">
    <source>
        <dbReference type="ARBA" id="ARBA00022475"/>
    </source>
</evidence>
<dbReference type="RefSeq" id="WP_379829618.1">
    <property type="nucleotide sequence ID" value="NZ_JBHUHU010000001.1"/>
</dbReference>
<feature type="transmembrane region" description="Helical" evidence="10">
    <location>
        <begin position="315"/>
        <end position="342"/>
    </location>
</feature>
<feature type="transmembrane region" description="Helical" evidence="10">
    <location>
        <begin position="52"/>
        <end position="72"/>
    </location>
</feature>
<evidence type="ECO:0000256" key="4">
    <source>
        <dbReference type="ARBA" id="ARBA00022960"/>
    </source>
</evidence>
<comment type="similarity">
    <text evidence="9">Belongs to the MurJ/MviN family.</text>
</comment>
<comment type="function">
    <text evidence="8">Involved in peptidoglycan biosynthesis. Transports lipid-linked peptidoglycan precursors from the inner to the outer leaflet of the cytoplasmic membrane.</text>
</comment>
<name>A0ABW4XTC6_9FLAO</name>
<feature type="transmembrane region" description="Helical" evidence="10">
    <location>
        <begin position="165"/>
        <end position="186"/>
    </location>
</feature>